<evidence type="ECO:0000313" key="2">
    <source>
        <dbReference type="EMBL" id="GAA2957403.1"/>
    </source>
</evidence>
<evidence type="ECO:0000313" key="3">
    <source>
        <dbReference type="Proteomes" id="UP001500403"/>
    </source>
</evidence>
<gene>
    <name evidence="2" type="ORF">GCM10010446_48240</name>
</gene>
<dbReference type="Proteomes" id="UP001500403">
    <property type="component" value="Unassembled WGS sequence"/>
</dbReference>
<protein>
    <recommendedName>
        <fullName evidence="4">Transposase</fullName>
    </recommendedName>
</protein>
<sequence length="78" mass="8889">MDIEQRHEQRHHAFALLDIALGERAVQREADRQIVTEMEAQTGQTIQTRGCSKCGSTTYRTVETDEPGQPDRVLEVHL</sequence>
<dbReference type="RefSeq" id="WP_344497637.1">
    <property type="nucleotide sequence ID" value="NZ_BAAAUD010000047.1"/>
</dbReference>
<name>A0ABN3XHT3_9ACTN</name>
<keyword evidence="3" id="KW-1185">Reference proteome</keyword>
<organism evidence="2 3">
    <name type="scientific">Streptomyces enissocaesilis</name>
    <dbReference type="NCBI Taxonomy" id="332589"/>
    <lineage>
        <taxon>Bacteria</taxon>
        <taxon>Bacillati</taxon>
        <taxon>Actinomycetota</taxon>
        <taxon>Actinomycetes</taxon>
        <taxon>Kitasatosporales</taxon>
        <taxon>Streptomycetaceae</taxon>
        <taxon>Streptomyces</taxon>
        <taxon>Streptomyces rochei group</taxon>
    </lineage>
</organism>
<feature type="region of interest" description="Disordered" evidence="1">
    <location>
        <begin position="59"/>
        <end position="78"/>
    </location>
</feature>
<reference evidence="2 3" key="1">
    <citation type="journal article" date="2019" name="Int. J. Syst. Evol. Microbiol.">
        <title>The Global Catalogue of Microorganisms (GCM) 10K type strain sequencing project: providing services to taxonomists for standard genome sequencing and annotation.</title>
        <authorList>
            <consortium name="The Broad Institute Genomics Platform"/>
            <consortium name="The Broad Institute Genome Sequencing Center for Infectious Disease"/>
            <person name="Wu L."/>
            <person name="Ma J."/>
        </authorList>
    </citation>
    <scope>NUCLEOTIDE SEQUENCE [LARGE SCALE GENOMIC DNA]</scope>
    <source>
        <strain evidence="2 3">JCM 9088</strain>
    </source>
</reference>
<proteinExistence type="predicted"/>
<evidence type="ECO:0000256" key="1">
    <source>
        <dbReference type="SAM" id="MobiDB-lite"/>
    </source>
</evidence>
<evidence type="ECO:0008006" key="4">
    <source>
        <dbReference type="Google" id="ProtNLM"/>
    </source>
</evidence>
<dbReference type="EMBL" id="BAAAUD010000047">
    <property type="protein sequence ID" value="GAA2957403.1"/>
    <property type="molecule type" value="Genomic_DNA"/>
</dbReference>
<accession>A0ABN3XHT3</accession>
<comment type="caution">
    <text evidence="2">The sequence shown here is derived from an EMBL/GenBank/DDBJ whole genome shotgun (WGS) entry which is preliminary data.</text>
</comment>